<keyword evidence="1" id="KW-1133">Transmembrane helix</keyword>
<dbReference type="STRING" id="54.SAMN02745121_02502"/>
<keyword evidence="4" id="KW-0863">Zinc-finger</keyword>
<sequence length="978" mass="102374">MTRRCDDIDRYFDGELEGDARATFEAHLVDCARCQQALHVLMQLQVATGPEAAPVAPVSPLAARRRRAWWAAAPLLAAAAAIALYLRGPSGGPELGHVSEGMSQEAGPFSLALAPTRGVEARLSFAPADVHRDYSVLRAGGPVKGEPIPLSELSRLEQAGELRGLAAAHALRGELAQAQAVLLRLQPSPDRDSDLAALALMQNQAEQALALADAALAAAPGHLQARWNRALALRELGLPRLAADALERLAADDTPAWGAEARAQAEALRREPAARERSFAEVQAAGAALIERGEPFPAATIAASPSLVRLYFYDAVRAAPSRARLEALAPLAEQLDRLAGGRVLQDMLQRTAKADFTRRGPLAATYAELALGRGGDGAELVARARAARQDDIALGARVHAGLVRADLDAFTKLAESTGDPWLRMLAAQERAGAQVDAGDYAAAEATLAAAQALCGPGLGYRCARLELLQAELLVLMHRLTEAVAPLEAGARRVTQDQHWGAETTFLQLRAEVARLRGAFGLARAITGETLLRLPDAPAARCRAERHARDVLAGLAIVALDAAGARRELEAAPDCEQPPSLPRLFVQADLARMSGDRRDVDAVLVGLRALRAAGLQPGEAALADHIEGRARIAGEPEVGRALLRQAIAAARELPRSDPHALKAVSFSYASLVLDAAARGDHAAALGLFAEEVGAAAPTACALGLAVDHERGYSVALGPAGPAIGSLVTRAAPVADGEALVPEDAIAAVRACPEVAVFARPPLAGRPGLLPPEIAWSYRVARTPLQTGVKRHVTSDIRVVVADAAAPAALGLPRLSPWTGTSDAATRLLTGPEATPTRVLQALPEAGEVEFHVHGLVDLGVSDASFLALTPDADGRHALTAGQIRGVALPARPVVILGACHAGQVAPYLHEAWSLPVAFLEAGARVVIASPAPVEDREAGPFFDAVRARIRSGATPAAAVRDERVQRGGADWAAHVLVFE</sequence>
<dbReference type="RefSeq" id="WP_096329108.1">
    <property type="nucleotide sequence ID" value="NZ_FOMX01000007.1"/>
</dbReference>
<organism evidence="4 5">
    <name type="scientific">Nannocystis exedens</name>
    <dbReference type="NCBI Taxonomy" id="54"/>
    <lineage>
        <taxon>Bacteria</taxon>
        <taxon>Pseudomonadati</taxon>
        <taxon>Myxococcota</taxon>
        <taxon>Polyangia</taxon>
        <taxon>Nannocystales</taxon>
        <taxon>Nannocystaceae</taxon>
        <taxon>Nannocystis</taxon>
    </lineage>
</organism>
<dbReference type="EMBL" id="FOMX01000007">
    <property type="protein sequence ID" value="SFD98163.1"/>
    <property type="molecule type" value="Genomic_DNA"/>
</dbReference>
<evidence type="ECO:0000259" key="2">
    <source>
        <dbReference type="Pfam" id="PF12770"/>
    </source>
</evidence>
<feature type="domain" description="Putative zinc-finger" evidence="3">
    <location>
        <begin position="8"/>
        <end position="35"/>
    </location>
</feature>
<reference evidence="5" key="1">
    <citation type="submission" date="2016-10" db="EMBL/GenBank/DDBJ databases">
        <authorList>
            <person name="Varghese N."/>
            <person name="Submissions S."/>
        </authorList>
    </citation>
    <scope>NUCLEOTIDE SEQUENCE [LARGE SCALE GENOMIC DNA]</scope>
    <source>
        <strain evidence="5">ATCC 25963</strain>
    </source>
</reference>
<gene>
    <name evidence="4" type="ORF">SAMN02745121_02502</name>
</gene>
<dbReference type="InterPro" id="IPR011990">
    <property type="entry name" value="TPR-like_helical_dom_sf"/>
</dbReference>
<feature type="domain" description="CHAT" evidence="2">
    <location>
        <begin position="810"/>
        <end position="964"/>
    </location>
</feature>
<dbReference type="SUPFAM" id="SSF48452">
    <property type="entry name" value="TPR-like"/>
    <property type="match status" value="1"/>
</dbReference>
<keyword evidence="4" id="KW-0862">Zinc</keyword>
<keyword evidence="1" id="KW-0812">Transmembrane</keyword>
<name>A0A1I1WXI5_9BACT</name>
<dbReference type="Pfam" id="PF12770">
    <property type="entry name" value="CHAT"/>
    <property type="match status" value="1"/>
</dbReference>
<evidence type="ECO:0000259" key="3">
    <source>
        <dbReference type="Pfam" id="PF13490"/>
    </source>
</evidence>
<evidence type="ECO:0000313" key="5">
    <source>
        <dbReference type="Proteomes" id="UP000199400"/>
    </source>
</evidence>
<proteinExistence type="predicted"/>
<dbReference type="AlphaFoldDB" id="A0A1I1WXI5"/>
<evidence type="ECO:0000256" key="1">
    <source>
        <dbReference type="SAM" id="Phobius"/>
    </source>
</evidence>
<dbReference type="Proteomes" id="UP000199400">
    <property type="component" value="Unassembled WGS sequence"/>
</dbReference>
<dbReference type="InterPro" id="IPR027383">
    <property type="entry name" value="Znf_put"/>
</dbReference>
<keyword evidence="5" id="KW-1185">Reference proteome</keyword>
<dbReference type="Pfam" id="PF13490">
    <property type="entry name" value="zf-HC2"/>
    <property type="match status" value="1"/>
</dbReference>
<dbReference type="InterPro" id="IPR024983">
    <property type="entry name" value="CHAT_dom"/>
</dbReference>
<dbReference type="Gene3D" id="1.10.10.1320">
    <property type="entry name" value="Anti-sigma factor, zinc-finger domain"/>
    <property type="match status" value="1"/>
</dbReference>
<dbReference type="OrthoDB" id="5526017at2"/>
<dbReference type="InterPro" id="IPR041916">
    <property type="entry name" value="Anti_sigma_zinc_sf"/>
</dbReference>
<feature type="transmembrane region" description="Helical" evidence="1">
    <location>
        <begin position="68"/>
        <end position="86"/>
    </location>
</feature>
<keyword evidence="1" id="KW-0472">Membrane</keyword>
<protein>
    <submittedName>
        <fullName evidence="4">Putative zinc-finger</fullName>
    </submittedName>
</protein>
<dbReference type="GO" id="GO:0008270">
    <property type="term" value="F:zinc ion binding"/>
    <property type="evidence" value="ECO:0007669"/>
    <property type="project" value="UniProtKB-KW"/>
</dbReference>
<accession>A0A1I1WXI5</accession>
<evidence type="ECO:0000313" key="4">
    <source>
        <dbReference type="EMBL" id="SFD98163.1"/>
    </source>
</evidence>
<keyword evidence="4" id="KW-0479">Metal-binding</keyword>